<feature type="region of interest" description="Disordered" evidence="1">
    <location>
        <begin position="56"/>
        <end position="75"/>
    </location>
</feature>
<sequence length="184" mass="20304">MYLGGRLAHLNSTPPHHHSQQRNPQGPYNSARVFVDSTTPSEPHAGQYPCVLRPSGQAEAASTGNGTTWGEADGITDTLEGDRKQQTVLFIWKAQTRLETCCKFRVFQKIIFFTSKTIALGAAAFGEGAAHLRTPRCDMAVAPSRHPRKRGCCHPLPRQMERSSANSKRCVRLVRSHSKPSPSR</sequence>
<evidence type="ECO:0000313" key="2">
    <source>
        <dbReference type="EMBL" id="ETM43202.1"/>
    </source>
</evidence>
<organism evidence="2">
    <name type="scientific">Phytophthora nicotianae</name>
    <name type="common">Potato buckeye rot agent</name>
    <name type="synonym">Phytophthora parasitica</name>
    <dbReference type="NCBI Taxonomy" id="4792"/>
    <lineage>
        <taxon>Eukaryota</taxon>
        <taxon>Sar</taxon>
        <taxon>Stramenopiles</taxon>
        <taxon>Oomycota</taxon>
        <taxon>Peronosporomycetes</taxon>
        <taxon>Peronosporales</taxon>
        <taxon>Peronosporaceae</taxon>
        <taxon>Phytophthora</taxon>
    </lineage>
</organism>
<evidence type="ECO:0000256" key="1">
    <source>
        <dbReference type="SAM" id="MobiDB-lite"/>
    </source>
</evidence>
<accession>W2N3E8</accession>
<feature type="compositionally biased region" description="Basic residues" evidence="1">
    <location>
        <begin position="169"/>
        <end position="178"/>
    </location>
</feature>
<protein>
    <submittedName>
        <fullName evidence="2">Uncharacterized protein</fullName>
    </submittedName>
</protein>
<gene>
    <name evidence="2" type="ORF">L914_11275</name>
</gene>
<proteinExistence type="predicted"/>
<feature type="region of interest" description="Disordered" evidence="1">
    <location>
        <begin position="11"/>
        <end position="51"/>
    </location>
</feature>
<dbReference type="Proteomes" id="UP000054532">
    <property type="component" value="Unassembled WGS sequence"/>
</dbReference>
<reference evidence="2" key="1">
    <citation type="submission" date="2013-11" db="EMBL/GenBank/DDBJ databases">
        <title>The Genome Sequence of Phytophthora parasitica IAC_01/95.</title>
        <authorList>
            <consortium name="The Broad Institute Genomics Platform"/>
            <person name="Russ C."/>
            <person name="Tyler B."/>
            <person name="Panabieres F."/>
            <person name="Shan W."/>
            <person name="Tripathy S."/>
            <person name="Grunwald N."/>
            <person name="Machado M."/>
            <person name="Johnson C.S."/>
            <person name="Arredondo F."/>
            <person name="Hong C."/>
            <person name="Coffey M."/>
            <person name="Young S.K."/>
            <person name="Zeng Q."/>
            <person name="Gargeya S."/>
            <person name="Fitzgerald M."/>
            <person name="Abouelleil A."/>
            <person name="Alvarado L."/>
            <person name="Chapman S.B."/>
            <person name="Gainer-Dewar J."/>
            <person name="Goldberg J."/>
            <person name="Griggs A."/>
            <person name="Gujja S."/>
            <person name="Hansen M."/>
            <person name="Howarth C."/>
            <person name="Imamovic A."/>
            <person name="Ireland A."/>
            <person name="Larimer J."/>
            <person name="McCowan C."/>
            <person name="Murphy C."/>
            <person name="Pearson M."/>
            <person name="Poon T.W."/>
            <person name="Priest M."/>
            <person name="Roberts A."/>
            <person name="Saif S."/>
            <person name="Shea T."/>
            <person name="Sykes S."/>
            <person name="Wortman J."/>
            <person name="Nusbaum C."/>
            <person name="Birren B."/>
        </authorList>
    </citation>
    <scope>NUCLEOTIDE SEQUENCE [LARGE SCALE GENOMIC DNA]</scope>
    <source>
        <strain evidence="2">IAC_01/95</strain>
    </source>
</reference>
<dbReference type="AlphaFoldDB" id="W2N3E8"/>
<feature type="region of interest" description="Disordered" evidence="1">
    <location>
        <begin position="144"/>
        <end position="184"/>
    </location>
</feature>
<dbReference type="EMBL" id="KI693633">
    <property type="protein sequence ID" value="ETM43202.1"/>
    <property type="molecule type" value="Genomic_DNA"/>
</dbReference>
<name>W2N3E8_PHYNI</name>
<dbReference type="VEuPathDB" id="FungiDB:PPTG_23291"/>